<dbReference type="PANTHER" id="PTHR43390:SF1">
    <property type="entry name" value="CHLOROPLAST PROCESSING PEPTIDASE"/>
    <property type="match status" value="1"/>
</dbReference>
<feature type="active site" evidence="6">
    <location>
        <position position="102"/>
    </location>
</feature>
<evidence type="ECO:0000256" key="5">
    <source>
        <dbReference type="ARBA" id="ARBA00022801"/>
    </source>
</evidence>
<comment type="catalytic activity">
    <reaction evidence="1 7">
        <text>Cleavage of hydrophobic, N-terminal signal or leader sequences from secreted and periplasmic proteins.</text>
        <dbReference type="EC" id="3.4.21.89"/>
    </reaction>
</comment>
<sequence>MLKKKAGLLTEIALMVFCAFAVRSTLAATFVVPSGSMEPSLMIGDRIVTMNFAYGLSSAQLPFATAPGEHDALSRRLFGRLPARGDVVVFRAPANHREHWVKRVIALPGDRIALEHGRVWLNGRELPWRDRGVGTEILGDGRRAEVERYDEILPNGVTHVLFKRLDDGPLDNLSSFTVPAGHVFVMGDNRDNSADSRVPVAQGGVGLLPVWNLEGHVMARLMGWHDGGPDFGRFGRP</sequence>
<evidence type="ECO:0000256" key="1">
    <source>
        <dbReference type="ARBA" id="ARBA00000677"/>
    </source>
</evidence>
<comment type="subcellular location">
    <subcellularLocation>
        <location evidence="7">Membrane</location>
        <topology evidence="7">Single-pass type II membrane protein</topology>
    </subcellularLocation>
</comment>
<dbReference type="InterPro" id="IPR019757">
    <property type="entry name" value="Pept_S26A_signal_pept_1_Lys-AS"/>
</dbReference>
<proteinExistence type="inferred from homology"/>
<keyword evidence="7" id="KW-0645">Protease</keyword>
<dbReference type="GO" id="GO:0004252">
    <property type="term" value="F:serine-type endopeptidase activity"/>
    <property type="evidence" value="ECO:0007669"/>
    <property type="project" value="InterPro"/>
</dbReference>
<feature type="signal peptide" evidence="8">
    <location>
        <begin position="1"/>
        <end position="21"/>
    </location>
</feature>
<dbReference type="PROSITE" id="PS00760">
    <property type="entry name" value="SPASE_I_2"/>
    <property type="match status" value="1"/>
</dbReference>
<dbReference type="GO" id="GO:0006465">
    <property type="term" value="P:signal peptide processing"/>
    <property type="evidence" value="ECO:0007669"/>
    <property type="project" value="InterPro"/>
</dbReference>
<evidence type="ECO:0000313" key="11">
    <source>
        <dbReference type="Proteomes" id="UP001176960"/>
    </source>
</evidence>
<dbReference type="InterPro" id="IPR000223">
    <property type="entry name" value="Pept_S26A_signal_pept_1"/>
</dbReference>
<dbReference type="PRINTS" id="PR00727">
    <property type="entry name" value="LEADERPTASE"/>
</dbReference>
<organism evidence="10 11">
    <name type="scientific">Brytella acorum</name>
    <dbReference type="NCBI Taxonomy" id="2959299"/>
    <lineage>
        <taxon>Bacteria</taxon>
        <taxon>Pseudomonadati</taxon>
        <taxon>Pseudomonadota</taxon>
        <taxon>Alphaproteobacteria</taxon>
        <taxon>Acetobacterales</taxon>
        <taxon>Acetobacteraceae</taxon>
        <taxon>Brytella</taxon>
    </lineage>
</organism>
<dbReference type="NCBIfam" id="TIGR02227">
    <property type="entry name" value="sigpep_I_bact"/>
    <property type="match status" value="1"/>
</dbReference>
<evidence type="ECO:0000256" key="2">
    <source>
        <dbReference type="ARBA" id="ARBA00009370"/>
    </source>
</evidence>
<name>A0AA35V8A1_9PROT</name>
<dbReference type="PROSITE" id="PS00761">
    <property type="entry name" value="SPASE_I_3"/>
    <property type="match status" value="1"/>
</dbReference>
<evidence type="ECO:0000256" key="6">
    <source>
        <dbReference type="PIRSR" id="PIRSR600223-1"/>
    </source>
</evidence>
<keyword evidence="5 7" id="KW-0378">Hydrolase</keyword>
<evidence type="ECO:0000256" key="7">
    <source>
        <dbReference type="RuleBase" id="RU362042"/>
    </source>
</evidence>
<keyword evidence="8" id="KW-0732">Signal</keyword>
<comment type="caution">
    <text evidence="10">The sequence shown here is derived from an EMBL/GenBank/DDBJ whole genome shotgun (WGS) entry which is preliminary data.</text>
</comment>
<feature type="domain" description="Peptidase S26" evidence="9">
    <location>
        <begin position="10"/>
        <end position="221"/>
    </location>
</feature>
<feature type="active site" evidence="6">
    <location>
        <position position="36"/>
    </location>
</feature>
<evidence type="ECO:0000256" key="4">
    <source>
        <dbReference type="ARBA" id="ARBA00019232"/>
    </source>
</evidence>
<dbReference type="EC" id="3.4.21.89" evidence="3 7"/>
<gene>
    <name evidence="10" type="primary">lepB</name>
    <name evidence="10" type="ORF">LMG32879_002289</name>
</gene>
<reference evidence="10" key="1">
    <citation type="submission" date="2023-03" db="EMBL/GenBank/DDBJ databases">
        <authorList>
            <person name="Cleenwerck I."/>
        </authorList>
    </citation>
    <scope>NUCLEOTIDE SEQUENCE</scope>
    <source>
        <strain evidence="10">LMG 32879</strain>
    </source>
</reference>
<dbReference type="Proteomes" id="UP001176960">
    <property type="component" value="Unassembled WGS sequence"/>
</dbReference>
<protein>
    <recommendedName>
        <fullName evidence="4 7">Signal peptidase I</fullName>
        <ecNumber evidence="3 7">3.4.21.89</ecNumber>
    </recommendedName>
</protein>
<accession>A0AA35V8A1</accession>
<evidence type="ECO:0000259" key="9">
    <source>
        <dbReference type="Pfam" id="PF10502"/>
    </source>
</evidence>
<evidence type="ECO:0000313" key="10">
    <source>
        <dbReference type="EMBL" id="CAI9121442.1"/>
    </source>
</evidence>
<dbReference type="SUPFAM" id="SSF51306">
    <property type="entry name" value="LexA/Signal peptidase"/>
    <property type="match status" value="1"/>
</dbReference>
<dbReference type="InterPro" id="IPR036286">
    <property type="entry name" value="LexA/Signal_pep-like_sf"/>
</dbReference>
<dbReference type="AlphaFoldDB" id="A0AA35V8A1"/>
<evidence type="ECO:0000256" key="8">
    <source>
        <dbReference type="SAM" id="SignalP"/>
    </source>
</evidence>
<dbReference type="Gene3D" id="2.10.109.10">
    <property type="entry name" value="Umud Fragment, subunit A"/>
    <property type="match status" value="1"/>
</dbReference>
<dbReference type="RefSeq" id="WP_289842056.1">
    <property type="nucleotide sequence ID" value="NZ_CATKSH010000015.1"/>
</dbReference>
<dbReference type="GO" id="GO:0016020">
    <property type="term" value="C:membrane"/>
    <property type="evidence" value="ECO:0007669"/>
    <property type="project" value="UniProtKB-SubCell"/>
</dbReference>
<dbReference type="GO" id="GO:0009003">
    <property type="term" value="F:signal peptidase activity"/>
    <property type="evidence" value="ECO:0007669"/>
    <property type="project" value="UniProtKB-EC"/>
</dbReference>
<dbReference type="EMBL" id="CATKSH010000015">
    <property type="protein sequence ID" value="CAI9121442.1"/>
    <property type="molecule type" value="Genomic_DNA"/>
</dbReference>
<dbReference type="Pfam" id="PF10502">
    <property type="entry name" value="Peptidase_S26"/>
    <property type="match status" value="1"/>
</dbReference>
<comment type="similarity">
    <text evidence="2 7">Belongs to the peptidase S26 family.</text>
</comment>
<dbReference type="PANTHER" id="PTHR43390">
    <property type="entry name" value="SIGNAL PEPTIDASE I"/>
    <property type="match status" value="1"/>
</dbReference>
<keyword evidence="11" id="KW-1185">Reference proteome</keyword>
<feature type="chain" id="PRO_5041363658" description="Signal peptidase I" evidence="8">
    <location>
        <begin position="22"/>
        <end position="237"/>
    </location>
</feature>
<dbReference type="CDD" id="cd06530">
    <property type="entry name" value="S26_SPase_I"/>
    <property type="match status" value="1"/>
</dbReference>
<dbReference type="InterPro" id="IPR019533">
    <property type="entry name" value="Peptidase_S26"/>
</dbReference>
<evidence type="ECO:0000256" key="3">
    <source>
        <dbReference type="ARBA" id="ARBA00013208"/>
    </source>
</evidence>
<dbReference type="InterPro" id="IPR019758">
    <property type="entry name" value="Pept_S26A_signal_pept_1_CS"/>
</dbReference>